<organism evidence="2 3">
    <name type="scientific">Marinobacterium nitratireducens</name>
    <dbReference type="NCBI Taxonomy" id="518897"/>
    <lineage>
        <taxon>Bacteria</taxon>
        <taxon>Pseudomonadati</taxon>
        <taxon>Pseudomonadota</taxon>
        <taxon>Gammaproteobacteria</taxon>
        <taxon>Oceanospirillales</taxon>
        <taxon>Oceanospirillaceae</taxon>
        <taxon>Marinobacterium</taxon>
    </lineage>
</organism>
<dbReference type="EMBL" id="BMLT01000001">
    <property type="protein sequence ID" value="GGO76423.1"/>
    <property type="molecule type" value="Genomic_DNA"/>
</dbReference>
<evidence type="ECO:0000259" key="1">
    <source>
        <dbReference type="Pfam" id="PF07515"/>
    </source>
</evidence>
<dbReference type="InterPro" id="IPR036390">
    <property type="entry name" value="WH_DNA-bd_sf"/>
</dbReference>
<dbReference type="Proteomes" id="UP000599578">
    <property type="component" value="Unassembled WGS sequence"/>
</dbReference>
<evidence type="ECO:0000313" key="3">
    <source>
        <dbReference type="Proteomes" id="UP000599578"/>
    </source>
</evidence>
<dbReference type="SUPFAM" id="SSF46785">
    <property type="entry name" value="Winged helix' DNA-binding domain"/>
    <property type="match status" value="1"/>
</dbReference>
<dbReference type="Gene3D" id="2.40.10.200">
    <property type="entry name" value="STY4665 C-terminal domain-like"/>
    <property type="match status" value="1"/>
</dbReference>
<protein>
    <recommendedName>
        <fullName evidence="1">Putative conjugal transfer nickase/helicase TraI C-terminal domain-containing protein</fullName>
    </recommendedName>
</protein>
<sequence>MEASALAAKEKPSGEHFMSWLKQGIQSRKLIINDAKALVHTVADTVFLVSPGVFHRYAQEHPQIAAWAKEDQQQDWQWVQKLFEKLQLHRKQPNGLNIWTCEVTGPRKSRRLHGYLLQGSSNLFDETPSNYPYLVVKET</sequence>
<dbReference type="Gene3D" id="1.10.10.10">
    <property type="entry name" value="Winged helix-like DNA-binding domain superfamily/Winged helix DNA-binding domain"/>
    <property type="match status" value="1"/>
</dbReference>
<gene>
    <name evidence="2" type="ORF">GCM10011348_03590</name>
</gene>
<accession>A0A918DP49</accession>
<feature type="domain" description="Putative conjugal transfer nickase/helicase TraI C-terminal" evidence="1">
    <location>
        <begin position="13"/>
        <end position="134"/>
    </location>
</feature>
<dbReference type="InterPro" id="IPR036388">
    <property type="entry name" value="WH-like_DNA-bd_sf"/>
</dbReference>
<evidence type="ECO:0000313" key="2">
    <source>
        <dbReference type="EMBL" id="GGO76423.1"/>
    </source>
</evidence>
<proteinExistence type="predicted"/>
<dbReference type="Pfam" id="PF07515">
    <property type="entry name" value="TraI_2_C"/>
    <property type="match status" value="1"/>
</dbReference>
<keyword evidence="3" id="KW-1185">Reference proteome</keyword>
<dbReference type="AlphaFoldDB" id="A0A918DP49"/>
<dbReference type="InterPro" id="IPR011093">
    <property type="entry name" value="TraI_2_C"/>
</dbReference>
<reference evidence="2 3" key="1">
    <citation type="journal article" date="2014" name="Int. J. Syst. Evol. Microbiol.">
        <title>Complete genome sequence of Corynebacterium casei LMG S-19264T (=DSM 44701T), isolated from a smear-ripened cheese.</title>
        <authorList>
            <consortium name="US DOE Joint Genome Institute (JGI-PGF)"/>
            <person name="Walter F."/>
            <person name="Albersmeier A."/>
            <person name="Kalinowski J."/>
            <person name="Ruckert C."/>
        </authorList>
    </citation>
    <scope>NUCLEOTIDE SEQUENCE [LARGE SCALE GENOMIC DNA]</scope>
    <source>
        <strain evidence="2 3">CGMCC 1.7286</strain>
    </source>
</reference>
<name>A0A918DP49_9GAMM</name>
<comment type="caution">
    <text evidence="2">The sequence shown here is derived from an EMBL/GenBank/DDBJ whole genome shotgun (WGS) entry which is preliminary data.</text>
</comment>